<feature type="domain" description="DC1" evidence="2">
    <location>
        <begin position="231"/>
        <end position="278"/>
    </location>
</feature>
<dbReference type="PANTHER" id="PTHR32410">
    <property type="entry name" value="CYSTEINE/HISTIDINE-RICH C1 DOMAIN FAMILY PROTEIN"/>
    <property type="match status" value="1"/>
</dbReference>
<proteinExistence type="predicted"/>
<feature type="domain" description="DC1" evidence="2">
    <location>
        <begin position="70"/>
        <end position="114"/>
    </location>
</feature>
<organism evidence="3 4">
    <name type="scientific">Gossypium schwendimanii</name>
    <name type="common">Cotton</name>
    <dbReference type="NCBI Taxonomy" id="34291"/>
    <lineage>
        <taxon>Eukaryota</taxon>
        <taxon>Viridiplantae</taxon>
        <taxon>Streptophyta</taxon>
        <taxon>Embryophyta</taxon>
        <taxon>Tracheophyta</taxon>
        <taxon>Spermatophyta</taxon>
        <taxon>Magnoliopsida</taxon>
        <taxon>eudicotyledons</taxon>
        <taxon>Gunneridae</taxon>
        <taxon>Pentapetalae</taxon>
        <taxon>rosids</taxon>
        <taxon>malvids</taxon>
        <taxon>Malvales</taxon>
        <taxon>Malvaceae</taxon>
        <taxon>Malvoideae</taxon>
        <taxon>Gossypium</taxon>
    </lineage>
</organism>
<dbReference type="Pfam" id="PF03107">
    <property type="entry name" value="C1_2"/>
    <property type="match status" value="2"/>
</dbReference>
<dbReference type="InterPro" id="IPR046349">
    <property type="entry name" value="C1-like_sf"/>
</dbReference>
<dbReference type="InterPro" id="IPR004146">
    <property type="entry name" value="DC1"/>
</dbReference>
<dbReference type="SUPFAM" id="SSF57889">
    <property type="entry name" value="Cysteine-rich domain"/>
    <property type="match status" value="3"/>
</dbReference>
<dbReference type="EMBL" id="JABFAF010269260">
    <property type="protein sequence ID" value="MBA0877755.1"/>
    <property type="molecule type" value="Genomic_DNA"/>
</dbReference>
<dbReference type="OrthoDB" id="938199at2759"/>
<protein>
    <recommendedName>
        <fullName evidence="2">DC1 domain-containing protein</fullName>
    </recommendedName>
</protein>
<evidence type="ECO:0000313" key="4">
    <source>
        <dbReference type="Proteomes" id="UP000593576"/>
    </source>
</evidence>
<reference evidence="3 4" key="1">
    <citation type="journal article" date="2019" name="Genome Biol. Evol.">
        <title>Insights into the evolution of the New World diploid cottons (Gossypium, subgenus Houzingenia) based on genome sequencing.</title>
        <authorList>
            <person name="Grover C.E."/>
            <person name="Arick M.A. 2nd"/>
            <person name="Thrash A."/>
            <person name="Conover J.L."/>
            <person name="Sanders W.S."/>
            <person name="Peterson D.G."/>
            <person name="Frelichowski J.E."/>
            <person name="Scheffler J.A."/>
            <person name="Scheffler B.E."/>
            <person name="Wendel J.F."/>
        </authorList>
    </citation>
    <scope>NUCLEOTIDE SEQUENCE [LARGE SCALE GENOMIC DNA]</scope>
    <source>
        <strain evidence="3">1</strain>
        <tissue evidence="3">Leaf</tissue>
    </source>
</reference>
<evidence type="ECO:0000259" key="2">
    <source>
        <dbReference type="Pfam" id="PF03107"/>
    </source>
</evidence>
<name>A0A7J9N364_GOSSC</name>
<gene>
    <name evidence="3" type="ORF">Goshw_008334</name>
</gene>
<dbReference type="PANTHER" id="PTHR32410:SF169">
    <property type="entry name" value="C1 DOMAIN FAMILY PROTEIN, PUTATIVE-RELATED"/>
    <property type="match status" value="1"/>
</dbReference>
<accession>A0A7J9N364</accession>
<dbReference type="Proteomes" id="UP000593576">
    <property type="component" value="Unassembled WGS sequence"/>
</dbReference>
<evidence type="ECO:0000256" key="1">
    <source>
        <dbReference type="ARBA" id="ARBA00022737"/>
    </source>
</evidence>
<keyword evidence="4" id="KW-1185">Reference proteome</keyword>
<evidence type="ECO:0000313" key="3">
    <source>
        <dbReference type="EMBL" id="MBA0877755.1"/>
    </source>
</evidence>
<dbReference type="InterPro" id="IPR053192">
    <property type="entry name" value="Vacuole_Formation_Reg"/>
</dbReference>
<sequence length="341" mass="39028">MCNCEVSTEYGSYYCSECDVIFHVKCAMKNKNSYEIVENEDEESADVSAITKVLEWNDAGEATVIEHITHIHHLTLSDGVGEYDNKCCDGCLLPISDSFYYCTQCDFFLHKVCVELPKVKQVWHHPCQASLVLTSNELFRCVACGYWSKAFAYKCEECKIRTCLRCIIALTPGAHTCVGHKHPVFLYTEHRGGCVACGENYIRRLCCKDCDFSLDHKCFSLPITSQHKSDEHLLSLTYHDNNSYSESHFCDVCEERRDPNFWFYYCATCDTSAHVDCVLGKHPFVKLGSIFEAPEVVHEHPLTVVKKIYYYPNCSKCGEPCFDLALECTECNFIVHFRCPR</sequence>
<comment type="caution">
    <text evidence="3">The sequence shown here is derived from an EMBL/GenBank/DDBJ whole genome shotgun (WGS) entry which is preliminary data.</text>
</comment>
<dbReference type="AlphaFoldDB" id="A0A7J9N364"/>
<keyword evidence="1" id="KW-0677">Repeat</keyword>